<reference evidence="8 10" key="2">
    <citation type="submission" date="2018-06" db="EMBL/GenBank/DDBJ databases">
        <title>Genomic Encyclopedia of Type Strains, Phase III (KMG-III): the genomes of soil and plant-associated and newly described type strains.</title>
        <authorList>
            <person name="Whitman W."/>
        </authorList>
    </citation>
    <scope>NUCLEOTIDE SEQUENCE [LARGE SCALE GENOMIC DNA]</scope>
    <source>
        <strain evidence="8 10">CGMCC 1.15366</strain>
    </source>
</reference>
<organism evidence="8 10">
    <name type="scientific">Aliidiomarina maris</name>
    <dbReference type="NCBI Taxonomy" id="531312"/>
    <lineage>
        <taxon>Bacteria</taxon>
        <taxon>Pseudomonadati</taxon>
        <taxon>Pseudomonadota</taxon>
        <taxon>Gammaproteobacteria</taxon>
        <taxon>Alteromonadales</taxon>
        <taxon>Idiomarinaceae</taxon>
        <taxon>Aliidiomarina</taxon>
    </lineage>
</organism>
<evidence type="ECO:0000256" key="5">
    <source>
        <dbReference type="ARBA" id="ARBA00023136"/>
    </source>
</evidence>
<dbReference type="GO" id="GO:0000155">
    <property type="term" value="F:phosphorelay sensor kinase activity"/>
    <property type="evidence" value="ECO:0007669"/>
    <property type="project" value="InterPro"/>
</dbReference>
<evidence type="ECO:0000313" key="9">
    <source>
        <dbReference type="EMBL" id="RUO20484.1"/>
    </source>
</evidence>
<dbReference type="EMBL" id="PIPK01000013">
    <property type="protein sequence ID" value="RUO20484.1"/>
    <property type="molecule type" value="Genomic_DNA"/>
</dbReference>
<comment type="caution">
    <text evidence="8">The sequence shown here is derived from an EMBL/GenBank/DDBJ whole genome shotgun (WGS) entry which is preliminary data.</text>
</comment>
<keyword evidence="11" id="KW-1185">Reference proteome</keyword>
<reference evidence="9 11" key="1">
    <citation type="journal article" date="2018" name="Front. Microbiol.">
        <title>Genome-Based Analysis Reveals the Taxonomy and Diversity of the Family Idiomarinaceae.</title>
        <authorList>
            <person name="Liu Y."/>
            <person name="Lai Q."/>
            <person name="Shao Z."/>
        </authorList>
    </citation>
    <scope>NUCLEOTIDE SEQUENCE [LARGE SCALE GENOMIC DNA]</scope>
    <source>
        <strain evidence="9 11">CF12-14</strain>
    </source>
</reference>
<keyword evidence="3 6" id="KW-0812">Transmembrane</keyword>
<dbReference type="Proteomes" id="UP000249203">
    <property type="component" value="Unassembled WGS sequence"/>
</dbReference>
<keyword evidence="2" id="KW-1003">Cell membrane</keyword>
<dbReference type="Proteomes" id="UP000287865">
    <property type="component" value="Unassembled WGS sequence"/>
</dbReference>
<dbReference type="GO" id="GO:0071555">
    <property type="term" value="P:cell wall organization"/>
    <property type="evidence" value="ECO:0007669"/>
    <property type="project" value="InterPro"/>
</dbReference>
<dbReference type="OrthoDB" id="9803824at2"/>
<evidence type="ECO:0000259" key="7">
    <source>
        <dbReference type="Pfam" id="PF07694"/>
    </source>
</evidence>
<feature type="transmembrane region" description="Helical" evidence="6">
    <location>
        <begin position="20"/>
        <end position="43"/>
    </location>
</feature>
<keyword evidence="4 6" id="KW-1133">Transmembrane helix</keyword>
<name>A0A327WQU2_9GAMM</name>
<evidence type="ECO:0000313" key="10">
    <source>
        <dbReference type="Proteomes" id="UP000249203"/>
    </source>
</evidence>
<comment type="subcellular location">
    <subcellularLocation>
        <location evidence="1">Cell membrane</location>
        <topology evidence="1">Multi-pass membrane protein</topology>
    </subcellularLocation>
</comment>
<keyword evidence="5 6" id="KW-0472">Membrane</keyword>
<sequence length="190" mass="20541">MAANSVTANRMQLTSAQKVICVGVLSFLSWLGSYFALPLFFGVDFVFSSVFALLAGLLFSPIIALVVGVIGASYTLWLWGHPYAWLIFSLEAWLVSLLVWRLRTNLVLAAGLYWLVIGAPLVVLTYAFGLGMESGSVLFVAIKQALNGIGNALLAGALLLCFAASSRLRTGFGLGLIKLKHVLFFTFMII</sequence>
<dbReference type="RefSeq" id="WP_126819008.1">
    <property type="nucleotide sequence ID" value="NZ_PIPK01000013.1"/>
</dbReference>
<evidence type="ECO:0000313" key="11">
    <source>
        <dbReference type="Proteomes" id="UP000287865"/>
    </source>
</evidence>
<evidence type="ECO:0000256" key="3">
    <source>
        <dbReference type="ARBA" id="ARBA00022692"/>
    </source>
</evidence>
<dbReference type="InterPro" id="IPR011620">
    <property type="entry name" value="Sig_transdc_His_kinase_LytS_TM"/>
</dbReference>
<evidence type="ECO:0000313" key="8">
    <source>
        <dbReference type="EMBL" id="RAJ94915.1"/>
    </source>
</evidence>
<feature type="transmembrane region" description="Helical" evidence="6">
    <location>
        <begin position="107"/>
        <end position="128"/>
    </location>
</feature>
<evidence type="ECO:0000256" key="6">
    <source>
        <dbReference type="SAM" id="Phobius"/>
    </source>
</evidence>
<gene>
    <name evidence="8" type="ORF">B0I24_11369</name>
    <name evidence="9" type="ORF">CWE07_12010</name>
</gene>
<proteinExistence type="predicted"/>
<feature type="domain" description="Signal transduction histidine kinase 5TM receptor LytS transmembrane region" evidence="7">
    <location>
        <begin position="11"/>
        <end position="132"/>
    </location>
</feature>
<accession>A0A327WQU2</accession>
<dbReference type="GO" id="GO:0005886">
    <property type="term" value="C:plasma membrane"/>
    <property type="evidence" value="ECO:0007669"/>
    <property type="project" value="UniProtKB-SubCell"/>
</dbReference>
<feature type="transmembrane region" description="Helical" evidence="6">
    <location>
        <begin position="83"/>
        <end position="100"/>
    </location>
</feature>
<dbReference type="AlphaFoldDB" id="A0A327WQU2"/>
<dbReference type="Pfam" id="PF07694">
    <property type="entry name" value="5TM-5TMR_LYT"/>
    <property type="match status" value="1"/>
</dbReference>
<protein>
    <recommendedName>
        <fullName evidence="7">Signal transduction histidine kinase 5TM receptor LytS transmembrane region domain-containing protein</fullName>
    </recommendedName>
</protein>
<evidence type="ECO:0000256" key="4">
    <source>
        <dbReference type="ARBA" id="ARBA00022989"/>
    </source>
</evidence>
<feature type="transmembrane region" description="Helical" evidence="6">
    <location>
        <begin position="148"/>
        <end position="168"/>
    </location>
</feature>
<evidence type="ECO:0000256" key="2">
    <source>
        <dbReference type="ARBA" id="ARBA00022475"/>
    </source>
</evidence>
<dbReference type="EMBL" id="QLMD01000013">
    <property type="protein sequence ID" value="RAJ94915.1"/>
    <property type="molecule type" value="Genomic_DNA"/>
</dbReference>
<evidence type="ECO:0000256" key="1">
    <source>
        <dbReference type="ARBA" id="ARBA00004651"/>
    </source>
</evidence>
<feature type="transmembrane region" description="Helical" evidence="6">
    <location>
        <begin position="50"/>
        <end position="77"/>
    </location>
</feature>